<organism evidence="2">
    <name type="scientific">Arabidopsis lyrata subsp. lyrata</name>
    <name type="common">Lyre-leaved rock-cress</name>
    <dbReference type="NCBI Taxonomy" id="81972"/>
    <lineage>
        <taxon>Eukaryota</taxon>
        <taxon>Viridiplantae</taxon>
        <taxon>Streptophyta</taxon>
        <taxon>Embryophyta</taxon>
        <taxon>Tracheophyta</taxon>
        <taxon>Spermatophyta</taxon>
        <taxon>Magnoliopsida</taxon>
        <taxon>eudicotyledons</taxon>
        <taxon>Gunneridae</taxon>
        <taxon>Pentapetalae</taxon>
        <taxon>rosids</taxon>
        <taxon>malvids</taxon>
        <taxon>Brassicales</taxon>
        <taxon>Brassicaceae</taxon>
        <taxon>Camelineae</taxon>
        <taxon>Arabidopsis</taxon>
    </lineage>
</organism>
<dbReference type="AlphaFoldDB" id="D7MXD8"/>
<evidence type="ECO:0000313" key="1">
    <source>
        <dbReference type="EMBL" id="EFH38794.1"/>
    </source>
</evidence>
<gene>
    <name evidence="1" type="ORF">ARALYDRAFT_359550</name>
</gene>
<dbReference type="EMBL" id="GL348975">
    <property type="protein sequence ID" value="EFH38794.1"/>
    <property type="molecule type" value="Genomic_DNA"/>
</dbReference>
<dbReference type="Gramene" id="fgenesh1_pg.C_scaffold_368000001">
    <property type="protein sequence ID" value="fgenesh1_pg.C_scaffold_368000001"/>
    <property type="gene ID" value="fgenesh1_pg.C_scaffold_368000001"/>
</dbReference>
<reference evidence="2" key="1">
    <citation type="journal article" date="2011" name="Nat. Genet.">
        <title>The Arabidopsis lyrata genome sequence and the basis of rapid genome size change.</title>
        <authorList>
            <person name="Hu T.T."/>
            <person name="Pattyn P."/>
            <person name="Bakker E.G."/>
            <person name="Cao J."/>
            <person name="Cheng J.-F."/>
            <person name="Clark R.M."/>
            <person name="Fahlgren N."/>
            <person name="Fawcett J.A."/>
            <person name="Grimwood J."/>
            <person name="Gundlach H."/>
            <person name="Haberer G."/>
            <person name="Hollister J.D."/>
            <person name="Ossowski S."/>
            <person name="Ottilar R.P."/>
            <person name="Salamov A.A."/>
            <person name="Schneeberger K."/>
            <person name="Spannagl M."/>
            <person name="Wang X."/>
            <person name="Yang L."/>
            <person name="Nasrallah M.E."/>
            <person name="Bergelson J."/>
            <person name="Carrington J.C."/>
            <person name="Gaut B.S."/>
            <person name="Schmutz J."/>
            <person name="Mayer K.F.X."/>
            <person name="Van de Peer Y."/>
            <person name="Grigoriev I.V."/>
            <person name="Nordborg M."/>
            <person name="Weigel D."/>
            <person name="Guo Y.-L."/>
        </authorList>
    </citation>
    <scope>NUCLEOTIDE SEQUENCE [LARGE SCALE GENOMIC DNA]</scope>
    <source>
        <strain evidence="2">cv. MN47</strain>
    </source>
</reference>
<evidence type="ECO:0000313" key="2">
    <source>
        <dbReference type="Proteomes" id="UP000008694"/>
    </source>
</evidence>
<keyword evidence="2" id="KW-1185">Reference proteome</keyword>
<protein>
    <submittedName>
        <fullName evidence="1">Predicted protein</fullName>
    </submittedName>
</protein>
<name>D7MXD8_ARALL</name>
<proteinExistence type="predicted"/>
<dbReference type="STRING" id="81972.D7MXD8"/>
<dbReference type="HOGENOM" id="CLU_1827956_0_0_1"/>
<accession>D7MXD8</accession>
<dbReference type="Proteomes" id="UP000008694">
    <property type="component" value="Unassembled WGS sequence"/>
</dbReference>
<sequence length="141" mass="15671">MVGHNEEDVTGCFNGINIDKQEAFVVNVPKRKRDTSKFQDELGSLGAAVSERLERVEHSTTELENKVFTEIGGVKENLDRFEEPFVKLKGKVMGALKELQLLNDLKTTTTTSKAKSKGLMYVDIYFQWTGNSSDGGHGCDP</sequence>